<dbReference type="InterPro" id="IPR000387">
    <property type="entry name" value="Tyr_Pase_dom"/>
</dbReference>
<dbReference type="GO" id="GO:0005737">
    <property type="term" value="C:cytoplasm"/>
    <property type="evidence" value="ECO:0007669"/>
    <property type="project" value="TreeGrafter"/>
</dbReference>
<comment type="catalytic activity">
    <reaction evidence="6">
        <text>O-phospho-L-threonyl-[protein] + H2O = L-threonyl-[protein] + phosphate</text>
        <dbReference type="Rhea" id="RHEA:47004"/>
        <dbReference type="Rhea" id="RHEA-COMP:11060"/>
        <dbReference type="Rhea" id="RHEA-COMP:11605"/>
        <dbReference type="ChEBI" id="CHEBI:15377"/>
        <dbReference type="ChEBI" id="CHEBI:30013"/>
        <dbReference type="ChEBI" id="CHEBI:43474"/>
        <dbReference type="ChEBI" id="CHEBI:61977"/>
        <dbReference type="EC" id="3.1.3.16"/>
    </reaction>
</comment>
<dbReference type="InterPro" id="IPR020422">
    <property type="entry name" value="TYR_PHOSPHATASE_DUAL_dom"/>
</dbReference>
<dbReference type="PROSITE" id="PS00383">
    <property type="entry name" value="TYR_PHOSPHATASE_1"/>
    <property type="match status" value="1"/>
</dbReference>
<feature type="domain" description="Tyrosine specific protein phosphatases" evidence="8">
    <location>
        <begin position="666"/>
        <end position="721"/>
    </location>
</feature>
<evidence type="ECO:0000256" key="5">
    <source>
        <dbReference type="ARBA" id="ARBA00022912"/>
    </source>
</evidence>
<name>A0AA88H1A8_NAELO</name>
<accession>A0AA88H1A8</accession>
<dbReference type="SMART" id="SM00369">
    <property type="entry name" value="LRR_TYP"/>
    <property type="match status" value="7"/>
</dbReference>
<dbReference type="PRINTS" id="PR00019">
    <property type="entry name" value="LEURICHRPT"/>
</dbReference>
<dbReference type="InterPro" id="IPR000340">
    <property type="entry name" value="Dual-sp_phosphatase_cat-dom"/>
</dbReference>
<dbReference type="InterPro" id="IPR003591">
    <property type="entry name" value="Leu-rich_rpt_typical-subtyp"/>
</dbReference>
<dbReference type="PROSITE" id="PS51450">
    <property type="entry name" value="LRR"/>
    <property type="match status" value="6"/>
</dbReference>
<dbReference type="RefSeq" id="XP_044553818.1">
    <property type="nucleotide sequence ID" value="XM_044689283.1"/>
</dbReference>
<dbReference type="EMBL" id="PYSW02000006">
    <property type="protein sequence ID" value="KAG2391924.1"/>
    <property type="molecule type" value="Genomic_DNA"/>
</dbReference>
<dbReference type="GO" id="GO:0004722">
    <property type="term" value="F:protein serine/threonine phosphatase activity"/>
    <property type="evidence" value="ECO:0007669"/>
    <property type="project" value="UniProtKB-EC"/>
</dbReference>
<dbReference type="SUPFAM" id="SSF52799">
    <property type="entry name" value="(Phosphotyrosine protein) phosphatases II"/>
    <property type="match status" value="1"/>
</dbReference>
<dbReference type="InterPro" id="IPR016130">
    <property type="entry name" value="Tyr_Pase_AS"/>
</dbReference>
<dbReference type="Pfam" id="PF00782">
    <property type="entry name" value="DSPc"/>
    <property type="match status" value="1"/>
</dbReference>
<dbReference type="SMART" id="SM00195">
    <property type="entry name" value="DSPc"/>
    <property type="match status" value="1"/>
</dbReference>
<dbReference type="SUPFAM" id="SSF52058">
    <property type="entry name" value="L domain-like"/>
    <property type="match status" value="2"/>
</dbReference>
<dbReference type="GeneID" id="68105862"/>
<dbReference type="SMART" id="SM00365">
    <property type="entry name" value="LRR_SD22"/>
    <property type="match status" value="6"/>
</dbReference>
<keyword evidence="2" id="KW-0433">Leucine-rich repeat</keyword>
<evidence type="ECO:0000256" key="3">
    <source>
        <dbReference type="ARBA" id="ARBA00022737"/>
    </source>
</evidence>
<evidence type="ECO:0000256" key="2">
    <source>
        <dbReference type="ARBA" id="ARBA00022614"/>
    </source>
</evidence>
<dbReference type="GO" id="GO:0043409">
    <property type="term" value="P:negative regulation of MAPK cascade"/>
    <property type="evidence" value="ECO:0007669"/>
    <property type="project" value="TreeGrafter"/>
</dbReference>
<proteinExistence type="inferred from homology"/>
<dbReference type="FunFam" id="3.90.190.10:FF:000004">
    <property type="entry name" value="Protein phosphatase Slingshot homolog 2"/>
    <property type="match status" value="1"/>
</dbReference>
<keyword evidence="10" id="KW-1185">Reference proteome</keyword>
<dbReference type="PANTHER" id="PTHR10159">
    <property type="entry name" value="DUAL SPECIFICITY PROTEIN PHOSPHATASE"/>
    <property type="match status" value="1"/>
</dbReference>
<keyword evidence="4" id="KW-0378">Hydrolase</keyword>
<evidence type="ECO:0000256" key="6">
    <source>
        <dbReference type="ARBA" id="ARBA00048336"/>
    </source>
</evidence>
<evidence type="ECO:0000313" key="9">
    <source>
        <dbReference type="EMBL" id="KAG2391924.1"/>
    </source>
</evidence>
<keyword evidence="3" id="KW-0677">Repeat</keyword>
<comment type="caution">
    <text evidence="9">The sequence shown here is derived from an EMBL/GenBank/DDBJ whole genome shotgun (WGS) entry which is preliminary data.</text>
</comment>
<dbReference type="Pfam" id="PF13516">
    <property type="entry name" value="LRR_6"/>
    <property type="match status" value="2"/>
</dbReference>
<gene>
    <name evidence="9" type="ORF">C9374_013409</name>
</gene>
<keyword evidence="5" id="KW-0904">Protein phosphatase</keyword>
<evidence type="ECO:0000313" key="10">
    <source>
        <dbReference type="Proteomes" id="UP000816034"/>
    </source>
</evidence>
<dbReference type="Pfam" id="PF00560">
    <property type="entry name" value="LRR_1"/>
    <property type="match status" value="2"/>
</dbReference>
<dbReference type="InterPro" id="IPR029021">
    <property type="entry name" value="Prot-tyrosine_phosphatase-like"/>
</dbReference>
<dbReference type="PROSITE" id="PS50054">
    <property type="entry name" value="TYR_PHOSPHATASE_DUAL"/>
    <property type="match status" value="1"/>
</dbReference>
<dbReference type="PANTHER" id="PTHR10159:SF519">
    <property type="entry name" value="DUAL SPECIFICITY PROTEIN PHOSPHATASE MPK3"/>
    <property type="match status" value="1"/>
</dbReference>
<dbReference type="Proteomes" id="UP000816034">
    <property type="component" value="Unassembled WGS sequence"/>
</dbReference>
<dbReference type="CDD" id="cd14498">
    <property type="entry name" value="DSP"/>
    <property type="match status" value="1"/>
</dbReference>
<evidence type="ECO:0000256" key="1">
    <source>
        <dbReference type="ARBA" id="ARBA00008601"/>
    </source>
</evidence>
<dbReference type="Gene3D" id="3.90.190.10">
    <property type="entry name" value="Protein tyrosine phosphatase superfamily"/>
    <property type="match status" value="1"/>
</dbReference>
<dbReference type="InterPro" id="IPR032675">
    <property type="entry name" value="LRR_dom_sf"/>
</dbReference>
<evidence type="ECO:0000259" key="8">
    <source>
        <dbReference type="PROSITE" id="PS50056"/>
    </source>
</evidence>
<evidence type="ECO:0000259" key="7">
    <source>
        <dbReference type="PROSITE" id="PS50054"/>
    </source>
</evidence>
<dbReference type="Gene3D" id="3.80.10.10">
    <property type="entry name" value="Ribonuclease Inhibitor"/>
    <property type="match status" value="3"/>
</dbReference>
<dbReference type="AlphaFoldDB" id="A0AA88H1A8"/>
<comment type="similarity">
    <text evidence="1">Belongs to the protein-tyrosine phosphatase family. Non-receptor class dual specificity subfamily.</text>
</comment>
<dbReference type="PROSITE" id="PS50056">
    <property type="entry name" value="TYR_PHOSPHATASE_2"/>
    <property type="match status" value="1"/>
</dbReference>
<reference evidence="9 10" key="1">
    <citation type="journal article" date="2018" name="BMC Genomics">
        <title>The genome of Naegleria lovaniensis, the basis for a comparative approach to unravel pathogenicity factors of the human pathogenic amoeba N. fowleri.</title>
        <authorList>
            <person name="Liechti N."/>
            <person name="Schurch N."/>
            <person name="Bruggmann R."/>
            <person name="Wittwer M."/>
        </authorList>
    </citation>
    <scope>NUCLEOTIDE SEQUENCE [LARGE SCALE GENOMIC DNA]</scope>
    <source>
        <strain evidence="9 10">ATCC 30569</strain>
    </source>
</reference>
<sequence length="761" mass="86806">MQNKIKPVDLLTDQFQQLKNLSVNKIHNNSSQNERNESFGAIIVNVSKILHENSAYLGIFAFYEANRLTSSQFLGVCRSFVKTLNQVSHLELCGNQMEWFVAEMKGSSLSQDTKLIVNNFSHALTHLDLSGNLIKTFPLECLSMPLKYLNLQNNHLSSLDNLESLIFKNNKESSKIQRTLVELNLSKNLIQKVPFQVITIFFSELTHLDIGENPIVSFELRTLTSQPRSAHLFGSVSNKDNSDEDFSKFISTFSKVSHLILTSLDASLLEKTIERKKSSQTKQSSLFNFYKKKELETLSSSGTFFPLEILSLHHLQVLDLSKNKHLPFHELEKIESPILMNIVNINLSECFLVGSVNKLLRFASKTNLQILDLSYNNFSHVDIHEFSSLKSLNLTMNTELLSNDENIYHILQNCNKEMEHLILQRIHQEEIGFLDTFYPSSIKKNKLDETTIGEFLSRLNDLKSLTLSGCFIKKCPSQLNGLHHSHLTALDLSFNEISEIPSSLMTLDSLTTLDLSHNDISLINVDDLGIIQLRNLTILNLSHNNLSQLPVKFIISLPTIQTISLEYNAELLKSIPQEVTEEFNKWSNEHSKVIFRRILIEPSLVINGLYLSGNASAQSKHQMKRLGITHVLNVAEGLTTPFPFDFIYKKVELEDTLEQDLFPHLDECVDFIEEALKNHKTVLVHCKAGVSRSASMVIAYIMKKYNQSYENALEFVKERRPQVCPNTAFIHQLMRYEQKLRMESQGSAYPSSNKLDFNSTM</sequence>
<feature type="domain" description="Tyrosine-protein phosphatase" evidence="7">
    <location>
        <begin position="601"/>
        <end position="742"/>
    </location>
</feature>
<dbReference type="InterPro" id="IPR001611">
    <property type="entry name" value="Leu-rich_rpt"/>
</dbReference>
<organism evidence="9 10">
    <name type="scientific">Naegleria lovaniensis</name>
    <name type="common">Amoeba</name>
    <dbReference type="NCBI Taxonomy" id="51637"/>
    <lineage>
        <taxon>Eukaryota</taxon>
        <taxon>Discoba</taxon>
        <taxon>Heterolobosea</taxon>
        <taxon>Tetramitia</taxon>
        <taxon>Eutetramitia</taxon>
        <taxon>Vahlkampfiidae</taxon>
        <taxon>Naegleria</taxon>
    </lineage>
</organism>
<evidence type="ECO:0000256" key="4">
    <source>
        <dbReference type="ARBA" id="ARBA00022801"/>
    </source>
</evidence>
<protein>
    <submittedName>
        <fullName evidence="9">Uncharacterized protein</fullName>
    </submittedName>
</protein>